<dbReference type="GO" id="GO:0016787">
    <property type="term" value="F:hydrolase activity"/>
    <property type="evidence" value="ECO:0007669"/>
    <property type="project" value="UniProtKB-KW"/>
</dbReference>
<evidence type="ECO:0000313" key="2">
    <source>
        <dbReference type="EMBL" id="ORB01522.1"/>
    </source>
</evidence>
<dbReference type="AlphaFoldDB" id="A0A1E3S9W7"/>
<keyword evidence="2" id="KW-0378">Hydrolase</keyword>
<accession>A0A1E3S9W7</accession>
<dbReference type="Pfam" id="PF00561">
    <property type="entry name" value="Abhydrolase_1"/>
    <property type="match status" value="1"/>
</dbReference>
<dbReference type="SUPFAM" id="SSF53474">
    <property type="entry name" value="alpha/beta-Hydrolases"/>
    <property type="match status" value="1"/>
</dbReference>
<sequence length="294" mass="31880">MLGLRDGRTLSYAEYGDRQGFPIVNAHGGLACRLDVEAAAEVAQECGVRLISPDRPGIGRSDPKAGRTVRDWAGDVVELINALDIDRFAAMGWSLGGQYAAALGCVLPARVTRVAIIAGMVPLTESDAVEGLPAFDRMYLKLSQRAPWLARQCLYAMGFAATCAPPLYGRLAAHSLGPADAAVLRAQGYGTFARMSREALRQPEGVVEEYRVMVRPWGFEPEDLQVPVDVWAGTEDQLLDAKWTRQLAERIPNATVHLVPGGHFLAHHHYAEIFAGLKLPASSEPVEASKDTLH</sequence>
<name>A0A1E3S9W7_MYCIE</name>
<dbReference type="InterPro" id="IPR000073">
    <property type="entry name" value="AB_hydrolase_1"/>
</dbReference>
<dbReference type="STRING" id="28445.BHQ20_22215"/>
<evidence type="ECO:0000259" key="1">
    <source>
        <dbReference type="Pfam" id="PF00561"/>
    </source>
</evidence>
<dbReference type="Proteomes" id="UP000192739">
    <property type="component" value="Unassembled WGS sequence"/>
</dbReference>
<comment type="caution">
    <text evidence="2">The sequence shown here is derived from an EMBL/GenBank/DDBJ whole genome shotgun (WGS) entry which is preliminary data.</text>
</comment>
<keyword evidence="3" id="KW-1185">Reference proteome</keyword>
<evidence type="ECO:0000313" key="3">
    <source>
        <dbReference type="Proteomes" id="UP000192739"/>
    </source>
</evidence>
<dbReference type="InterPro" id="IPR029058">
    <property type="entry name" value="AB_hydrolase_fold"/>
</dbReference>
<dbReference type="Gene3D" id="3.40.50.1820">
    <property type="entry name" value="alpha/beta hydrolase"/>
    <property type="match status" value="1"/>
</dbReference>
<dbReference type="OrthoDB" id="9800988at2"/>
<dbReference type="PANTHER" id="PTHR45763">
    <property type="entry name" value="HYDROLASE, ALPHA/BETA FOLD FAMILY PROTEIN, EXPRESSED-RELATED"/>
    <property type="match status" value="1"/>
</dbReference>
<proteinExistence type="predicted"/>
<gene>
    <name evidence="2" type="ORF">BST27_17420</name>
</gene>
<organism evidence="2 3">
    <name type="scientific">Mycobacterium intermedium</name>
    <dbReference type="NCBI Taxonomy" id="28445"/>
    <lineage>
        <taxon>Bacteria</taxon>
        <taxon>Bacillati</taxon>
        <taxon>Actinomycetota</taxon>
        <taxon>Actinomycetes</taxon>
        <taxon>Mycobacteriales</taxon>
        <taxon>Mycobacteriaceae</taxon>
        <taxon>Mycobacterium</taxon>
        <taxon>Mycobacterium simiae complex</taxon>
    </lineage>
</organism>
<dbReference type="PANTHER" id="PTHR45763:SF46">
    <property type="entry name" value="AB HYDROLASE-1 DOMAIN-CONTAINING PROTEIN"/>
    <property type="match status" value="1"/>
</dbReference>
<dbReference type="PRINTS" id="PR00111">
    <property type="entry name" value="ABHYDROLASE"/>
</dbReference>
<protein>
    <submittedName>
        <fullName evidence="2">Hydrolase</fullName>
    </submittedName>
</protein>
<dbReference type="PROSITE" id="PS51257">
    <property type="entry name" value="PROKAR_LIPOPROTEIN"/>
    <property type="match status" value="1"/>
</dbReference>
<reference evidence="2 3" key="1">
    <citation type="submission" date="2017-02" db="EMBL/GenBank/DDBJ databases">
        <title>The new phylogeny of genus Mycobacterium.</title>
        <authorList>
            <person name="Tortoli E."/>
            <person name="Trovato A."/>
            <person name="Cirillo D.M."/>
        </authorList>
    </citation>
    <scope>NUCLEOTIDE SEQUENCE [LARGE SCALE GENOMIC DNA]</scope>
    <source>
        <strain evidence="2 3">DSM 44049</strain>
    </source>
</reference>
<dbReference type="EMBL" id="MVHT01000048">
    <property type="protein sequence ID" value="ORB01522.1"/>
    <property type="molecule type" value="Genomic_DNA"/>
</dbReference>
<feature type="domain" description="AB hydrolase-1" evidence="1">
    <location>
        <begin position="22"/>
        <end position="266"/>
    </location>
</feature>